<reference evidence="3" key="1">
    <citation type="journal article" date="2014" name="Science">
        <title>Ancient hybridizations among the ancestral genomes of bread wheat.</title>
        <authorList>
            <consortium name="International Wheat Genome Sequencing Consortium,"/>
            <person name="Marcussen T."/>
            <person name="Sandve S.R."/>
            <person name="Heier L."/>
            <person name="Spannagl M."/>
            <person name="Pfeifer M."/>
            <person name="Jakobsen K.S."/>
            <person name="Wulff B.B."/>
            <person name="Steuernagel B."/>
            <person name="Mayer K.F."/>
            <person name="Olsen O.A."/>
        </authorList>
    </citation>
    <scope>NUCLEOTIDE SEQUENCE [LARGE SCALE GENOMIC DNA]</scope>
    <source>
        <strain evidence="3">cv. AL8/78</strain>
    </source>
</reference>
<dbReference type="EnsemblPlants" id="AET6Gv21011900.1">
    <property type="protein sequence ID" value="AET6Gv21011900.1"/>
    <property type="gene ID" value="AET6Gv21011900"/>
</dbReference>
<organism evidence="2 3">
    <name type="scientific">Aegilops tauschii subsp. strangulata</name>
    <name type="common">Goatgrass</name>
    <dbReference type="NCBI Taxonomy" id="200361"/>
    <lineage>
        <taxon>Eukaryota</taxon>
        <taxon>Viridiplantae</taxon>
        <taxon>Streptophyta</taxon>
        <taxon>Embryophyta</taxon>
        <taxon>Tracheophyta</taxon>
        <taxon>Spermatophyta</taxon>
        <taxon>Magnoliopsida</taxon>
        <taxon>Liliopsida</taxon>
        <taxon>Poales</taxon>
        <taxon>Poaceae</taxon>
        <taxon>BOP clade</taxon>
        <taxon>Pooideae</taxon>
        <taxon>Triticodae</taxon>
        <taxon>Triticeae</taxon>
        <taxon>Triticinae</taxon>
        <taxon>Aegilops</taxon>
    </lineage>
</organism>
<evidence type="ECO:0000313" key="3">
    <source>
        <dbReference type="Proteomes" id="UP000015105"/>
    </source>
</evidence>
<evidence type="ECO:0000256" key="1">
    <source>
        <dbReference type="SAM" id="SignalP"/>
    </source>
</evidence>
<proteinExistence type="predicted"/>
<dbReference type="Proteomes" id="UP000015105">
    <property type="component" value="Chromosome 6D"/>
</dbReference>
<dbReference type="AlphaFoldDB" id="A0A453Q7T8"/>
<reference evidence="2" key="3">
    <citation type="journal article" date="2017" name="Nature">
        <title>Genome sequence of the progenitor of the wheat D genome Aegilops tauschii.</title>
        <authorList>
            <person name="Luo M.C."/>
            <person name="Gu Y.Q."/>
            <person name="Puiu D."/>
            <person name="Wang H."/>
            <person name="Twardziok S.O."/>
            <person name="Deal K.R."/>
            <person name="Huo N."/>
            <person name="Zhu T."/>
            <person name="Wang L."/>
            <person name="Wang Y."/>
            <person name="McGuire P.E."/>
            <person name="Liu S."/>
            <person name="Long H."/>
            <person name="Ramasamy R.K."/>
            <person name="Rodriguez J.C."/>
            <person name="Van S.L."/>
            <person name="Yuan L."/>
            <person name="Wang Z."/>
            <person name="Xia Z."/>
            <person name="Xiao L."/>
            <person name="Anderson O.D."/>
            <person name="Ouyang S."/>
            <person name="Liang Y."/>
            <person name="Zimin A.V."/>
            <person name="Pertea G."/>
            <person name="Qi P."/>
            <person name="Bennetzen J.L."/>
            <person name="Dai X."/>
            <person name="Dawson M.W."/>
            <person name="Muller H.G."/>
            <person name="Kugler K."/>
            <person name="Rivarola-Duarte L."/>
            <person name="Spannagl M."/>
            <person name="Mayer K.F.X."/>
            <person name="Lu F.H."/>
            <person name="Bevan M.W."/>
            <person name="Leroy P."/>
            <person name="Li P."/>
            <person name="You F.M."/>
            <person name="Sun Q."/>
            <person name="Liu Z."/>
            <person name="Lyons E."/>
            <person name="Wicker T."/>
            <person name="Salzberg S.L."/>
            <person name="Devos K.M."/>
            <person name="Dvorak J."/>
        </authorList>
    </citation>
    <scope>NUCLEOTIDE SEQUENCE [LARGE SCALE GENOMIC DNA]</scope>
    <source>
        <strain evidence="2">cv. AL8/78</strain>
    </source>
</reference>
<keyword evidence="3" id="KW-1185">Reference proteome</keyword>
<reference evidence="2" key="4">
    <citation type="submission" date="2019-03" db="UniProtKB">
        <authorList>
            <consortium name="EnsemblPlants"/>
        </authorList>
    </citation>
    <scope>IDENTIFICATION</scope>
</reference>
<keyword evidence="1" id="KW-0732">Signal</keyword>
<sequence length="70" mass="7574">MVALANLTLILASWSCLCIISVCVPLAVDSPFVFVYRKGKLVSDRCKNVNLLENVIPGCFHTHGRSGVPS</sequence>
<evidence type="ECO:0008006" key="4">
    <source>
        <dbReference type="Google" id="ProtNLM"/>
    </source>
</evidence>
<name>A0A453Q7T8_AEGTS</name>
<dbReference type="Gramene" id="AET6Gv21011900.1">
    <property type="protein sequence ID" value="AET6Gv21011900.1"/>
    <property type="gene ID" value="AET6Gv21011900"/>
</dbReference>
<reference evidence="2" key="5">
    <citation type="journal article" date="2021" name="G3 (Bethesda)">
        <title>Aegilops tauschii genome assembly Aet v5.0 features greater sequence contiguity and improved annotation.</title>
        <authorList>
            <person name="Wang L."/>
            <person name="Zhu T."/>
            <person name="Rodriguez J.C."/>
            <person name="Deal K.R."/>
            <person name="Dubcovsky J."/>
            <person name="McGuire P.E."/>
            <person name="Lux T."/>
            <person name="Spannagl M."/>
            <person name="Mayer K.F.X."/>
            <person name="Baldrich P."/>
            <person name="Meyers B.C."/>
            <person name="Huo N."/>
            <person name="Gu Y.Q."/>
            <person name="Zhou H."/>
            <person name="Devos K.M."/>
            <person name="Bennetzen J.L."/>
            <person name="Unver T."/>
            <person name="Budak H."/>
            <person name="Gulick P.J."/>
            <person name="Galiba G."/>
            <person name="Kalapos B."/>
            <person name="Nelson D.R."/>
            <person name="Li P."/>
            <person name="You F.M."/>
            <person name="Luo M.C."/>
            <person name="Dvorak J."/>
        </authorList>
    </citation>
    <scope>NUCLEOTIDE SEQUENCE [LARGE SCALE GENOMIC DNA]</scope>
    <source>
        <strain evidence="2">cv. AL8/78</strain>
    </source>
</reference>
<evidence type="ECO:0000313" key="2">
    <source>
        <dbReference type="EnsemblPlants" id="AET6Gv21011900.1"/>
    </source>
</evidence>
<accession>A0A453Q7T8</accession>
<protein>
    <recommendedName>
        <fullName evidence="4">Secreted protein</fullName>
    </recommendedName>
</protein>
<feature type="chain" id="PRO_5019334490" description="Secreted protein" evidence="1">
    <location>
        <begin position="19"/>
        <end position="70"/>
    </location>
</feature>
<feature type="signal peptide" evidence="1">
    <location>
        <begin position="1"/>
        <end position="18"/>
    </location>
</feature>
<reference evidence="3" key="2">
    <citation type="journal article" date="2017" name="Nat. Plants">
        <title>The Aegilops tauschii genome reveals multiple impacts of transposons.</title>
        <authorList>
            <person name="Zhao G."/>
            <person name="Zou C."/>
            <person name="Li K."/>
            <person name="Wang K."/>
            <person name="Li T."/>
            <person name="Gao L."/>
            <person name="Zhang X."/>
            <person name="Wang H."/>
            <person name="Yang Z."/>
            <person name="Liu X."/>
            <person name="Jiang W."/>
            <person name="Mao L."/>
            <person name="Kong X."/>
            <person name="Jiao Y."/>
            <person name="Jia J."/>
        </authorList>
    </citation>
    <scope>NUCLEOTIDE SEQUENCE [LARGE SCALE GENOMIC DNA]</scope>
    <source>
        <strain evidence="3">cv. AL8/78</strain>
    </source>
</reference>